<proteinExistence type="predicted"/>
<dbReference type="GO" id="GO:0003700">
    <property type="term" value="F:DNA-binding transcription factor activity"/>
    <property type="evidence" value="ECO:0007669"/>
    <property type="project" value="InterPro"/>
</dbReference>
<dbReference type="Proteomes" id="UP000799770">
    <property type="component" value="Unassembled WGS sequence"/>
</dbReference>
<dbReference type="InterPro" id="IPR046347">
    <property type="entry name" value="bZIP_sf"/>
</dbReference>
<evidence type="ECO:0000256" key="1">
    <source>
        <dbReference type="SAM" id="MobiDB-lite"/>
    </source>
</evidence>
<organism evidence="3 4">
    <name type="scientific">Lophiotrema nucula</name>
    <dbReference type="NCBI Taxonomy" id="690887"/>
    <lineage>
        <taxon>Eukaryota</taxon>
        <taxon>Fungi</taxon>
        <taxon>Dikarya</taxon>
        <taxon>Ascomycota</taxon>
        <taxon>Pezizomycotina</taxon>
        <taxon>Dothideomycetes</taxon>
        <taxon>Pleosporomycetidae</taxon>
        <taxon>Pleosporales</taxon>
        <taxon>Lophiotremataceae</taxon>
        <taxon>Lophiotrema</taxon>
    </lineage>
</organism>
<accession>A0A6A5ZBM2</accession>
<name>A0A6A5ZBM2_9PLEO</name>
<reference evidence="3" key="1">
    <citation type="journal article" date="2020" name="Stud. Mycol.">
        <title>101 Dothideomycetes genomes: a test case for predicting lifestyles and emergence of pathogens.</title>
        <authorList>
            <person name="Haridas S."/>
            <person name="Albert R."/>
            <person name="Binder M."/>
            <person name="Bloem J."/>
            <person name="Labutti K."/>
            <person name="Salamov A."/>
            <person name="Andreopoulos B."/>
            <person name="Baker S."/>
            <person name="Barry K."/>
            <person name="Bills G."/>
            <person name="Bluhm B."/>
            <person name="Cannon C."/>
            <person name="Castanera R."/>
            <person name="Culley D."/>
            <person name="Daum C."/>
            <person name="Ezra D."/>
            <person name="Gonzalez J."/>
            <person name="Henrissat B."/>
            <person name="Kuo A."/>
            <person name="Liang C."/>
            <person name="Lipzen A."/>
            <person name="Lutzoni F."/>
            <person name="Magnuson J."/>
            <person name="Mondo S."/>
            <person name="Nolan M."/>
            <person name="Ohm R."/>
            <person name="Pangilinan J."/>
            <person name="Park H.-J."/>
            <person name="Ramirez L."/>
            <person name="Alfaro M."/>
            <person name="Sun H."/>
            <person name="Tritt A."/>
            <person name="Yoshinaga Y."/>
            <person name="Zwiers L.-H."/>
            <person name="Turgeon B."/>
            <person name="Goodwin S."/>
            <person name="Spatafora J."/>
            <person name="Crous P."/>
            <person name="Grigoriev I."/>
        </authorList>
    </citation>
    <scope>NUCLEOTIDE SEQUENCE</scope>
    <source>
        <strain evidence="3">CBS 627.86</strain>
    </source>
</reference>
<evidence type="ECO:0000313" key="3">
    <source>
        <dbReference type="EMBL" id="KAF2116444.1"/>
    </source>
</evidence>
<sequence length="376" mass="42554">MEAEGSARAKKPYKRKLTDKRRLQNRSAQRTYRQKRKERLEYLEKAVAGTQPASGDTAPGSRSTASPSSPNEDAIDTSSAIEDLQLTFRTGDRIFVDYSWETAPPVSAAHPGLDGDILLRPMPANELLTALAQSRQIEELPVLQLRKDLGLENEAGVNDLLEQASAKQLGARDVILAGLRAIMSQEQEATQLASQTFQRSGALSGHFIPSISNIMTNGVFLRHQKFAEVIAENSRLIGLTMEQMVRPYCPSPWYTPLPTIQDVPTSTVPPDLHPTPSQRRLPHHPFFDLIPIPWFRERVIALMAIDPPVFDRFDLKKDILRGGMVCWKSRARDSGQPWDRRSWEVEPWFAEKWGWLIEEQGKVEQQSKWWRALRGA</sequence>
<dbReference type="EMBL" id="ML977321">
    <property type="protein sequence ID" value="KAF2116444.1"/>
    <property type="molecule type" value="Genomic_DNA"/>
</dbReference>
<keyword evidence="4" id="KW-1185">Reference proteome</keyword>
<evidence type="ECO:0000313" key="4">
    <source>
        <dbReference type="Proteomes" id="UP000799770"/>
    </source>
</evidence>
<feature type="compositionally biased region" description="Polar residues" evidence="1">
    <location>
        <begin position="60"/>
        <end position="78"/>
    </location>
</feature>
<dbReference type="PROSITE" id="PS00036">
    <property type="entry name" value="BZIP_BASIC"/>
    <property type="match status" value="1"/>
</dbReference>
<dbReference type="PANTHER" id="PTHR38116">
    <property type="entry name" value="CHROMOSOME 7, WHOLE GENOME SHOTGUN SEQUENCE"/>
    <property type="match status" value="1"/>
</dbReference>
<dbReference type="PANTHER" id="PTHR38116:SF8">
    <property type="entry name" value="BZIP DOMAIN-CONTAINING PROTEIN"/>
    <property type="match status" value="1"/>
</dbReference>
<feature type="region of interest" description="Disordered" evidence="1">
    <location>
        <begin position="1"/>
        <end position="78"/>
    </location>
</feature>
<dbReference type="CDD" id="cd14688">
    <property type="entry name" value="bZIP_YAP"/>
    <property type="match status" value="1"/>
</dbReference>
<evidence type="ECO:0000259" key="2">
    <source>
        <dbReference type="PROSITE" id="PS00036"/>
    </source>
</evidence>
<dbReference type="OrthoDB" id="5973539at2759"/>
<dbReference type="SUPFAM" id="SSF57959">
    <property type="entry name" value="Leucine zipper domain"/>
    <property type="match status" value="1"/>
</dbReference>
<dbReference type="InterPro" id="IPR021833">
    <property type="entry name" value="DUF3425"/>
</dbReference>
<protein>
    <recommendedName>
        <fullName evidence="2">BZIP domain-containing protein</fullName>
    </recommendedName>
</protein>
<dbReference type="InterPro" id="IPR004827">
    <property type="entry name" value="bZIP"/>
</dbReference>
<dbReference type="Pfam" id="PF11905">
    <property type="entry name" value="DUF3425"/>
    <property type="match status" value="1"/>
</dbReference>
<feature type="domain" description="BZIP" evidence="2">
    <location>
        <begin position="20"/>
        <end position="35"/>
    </location>
</feature>
<feature type="compositionally biased region" description="Basic residues" evidence="1">
    <location>
        <begin position="8"/>
        <end position="19"/>
    </location>
</feature>
<dbReference type="AlphaFoldDB" id="A0A6A5ZBM2"/>
<dbReference type="Gene3D" id="1.20.5.170">
    <property type="match status" value="1"/>
</dbReference>
<gene>
    <name evidence="3" type="ORF">BDV96DRAFT_599162</name>
</gene>